<keyword evidence="3" id="KW-0472">Membrane</keyword>
<dbReference type="PIRSF" id="PIRSF021292">
    <property type="entry name" value="Competence_ComGD"/>
    <property type="match status" value="1"/>
</dbReference>
<dbReference type="EMBL" id="LAYY01000101">
    <property type="protein sequence ID" value="KKK33207.1"/>
    <property type="molecule type" value="Genomic_DNA"/>
</dbReference>
<keyword evidence="2" id="KW-0178">Competence</keyword>
<keyword evidence="5" id="KW-1185">Reference proteome</keyword>
<evidence type="ECO:0000256" key="1">
    <source>
        <dbReference type="ARBA" id="ARBA00004241"/>
    </source>
</evidence>
<dbReference type="AlphaFoldDB" id="A0A0M2SK13"/>
<reference evidence="4 5" key="1">
    <citation type="submission" date="2015-04" db="EMBL/GenBank/DDBJ databases">
        <title>Taxonomic description and genome sequence of Bacillus campisalis sp. nov., a novel member of the genus Bacillus isolated from solar saltern.</title>
        <authorList>
            <person name="Mathan Kumar R."/>
            <person name="Kaur G."/>
            <person name="Kumar A."/>
            <person name="Singh N.K."/>
            <person name="Kaur N."/>
            <person name="Kumar N."/>
            <person name="Mayilraj S."/>
        </authorList>
    </citation>
    <scope>NUCLEOTIDE SEQUENCE [LARGE SCALE GENOMIC DNA]</scope>
    <source>
        <strain evidence="4 5">SA2-6</strain>
    </source>
</reference>
<accession>A0A0M2SK13</accession>
<name>A0A0M2SK13_9BACI</name>
<dbReference type="GO" id="GO:0009986">
    <property type="term" value="C:cell surface"/>
    <property type="evidence" value="ECO:0007669"/>
    <property type="project" value="UniProtKB-SubCell"/>
</dbReference>
<keyword evidence="3" id="KW-0812">Transmembrane</keyword>
<proteinExistence type="predicted"/>
<dbReference type="Proteomes" id="UP000034166">
    <property type="component" value="Unassembled WGS sequence"/>
</dbReference>
<evidence type="ECO:0000256" key="2">
    <source>
        <dbReference type="ARBA" id="ARBA00023287"/>
    </source>
</evidence>
<dbReference type="NCBIfam" id="NF040982">
    <property type="entry name" value="ComGD"/>
    <property type="match status" value="1"/>
</dbReference>
<comment type="caution">
    <text evidence="4">The sequence shown here is derived from an EMBL/GenBank/DDBJ whole genome shotgun (WGS) entry which is preliminary data.</text>
</comment>
<organism evidence="4 5">
    <name type="scientific">Mesobacillus campisalis</name>
    <dbReference type="NCBI Taxonomy" id="1408103"/>
    <lineage>
        <taxon>Bacteria</taxon>
        <taxon>Bacillati</taxon>
        <taxon>Bacillota</taxon>
        <taxon>Bacilli</taxon>
        <taxon>Bacillales</taxon>
        <taxon>Bacillaceae</taxon>
        <taxon>Mesobacillus</taxon>
    </lineage>
</organism>
<dbReference type="OrthoDB" id="1653576at2"/>
<feature type="transmembrane region" description="Helical" evidence="3">
    <location>
        <begin position="13"/>
        <end position="31"/>
    </location>
</feature>
<dbReference type="GO" id="GO:0030420">
    <property type="term" value="P:establishment of competence for transformation"/>
    <property type="evidence" value="ECO:0007669"/>
    <property type="project" value="UniProtKB-KW"/>
</dbReference>
<dbReference type="InterPro" id="IPR012902">
    <property type="entry name" value="N_methyl_site"/>
</dbReference>
<dbReference type="InterPro" id="IPR016785">
    <property type="entry name" value="ComGD"/>
</dbReference>
<protein>
    <submittedName>
        <fullName evidence="4">Competence protein ComG</fullName>
    </submittedName>
</protein>
<evidence type="ECO:0000256" key="3">
    <source>
        <dbReference type="SAM" id="Phobius"/>
    </source>
</evidence>
<comment type="subcellular location">
    <subcellularLocation>
        <location evidence="1">Cell surface</location>
    </subcellularLocation>
</comment>
<dbReference type="PATRIC" id="fig|1408103.3.peg.5414"/>
<gene>
    <name evidence="4" type="ORF">WQ57_25095</name>
</gene>
<evidence type="ECO:0000313" key="4">
    <source>
        <dbReference type="EMBL" id="KKK33207.1"/>
    </source>
</evidence>
<keyword evidence="3" id="KW-1133">Transmembrane helix</keyword>
<evidence type="ECO:0000313" key="5">
    <source>
        <dbReference type="Proteomes" id="UP000034166"/>
    </source>
</evidence>
<sequence>MESRRNGFTLTETLIVLSVFMAMSSVSLFLVKPTYHLLEKNIFFSQFKSDLLFAQQYAISHQEEVSIHILPQSNTYYIRTRLNGPILVERQYSKGIRIMEGSLPLFFQYTVSGNIKKFGSLYVEINKQFYRFTILIGSGRFYVVKE</sequence>
<dbReference type="NCBIfam" id="TIGR02532">
    <property type="entry name" value="IV_pilin_GFxxxE"/>
    <property type="match status" value="1"/>
</dbReference>